<dbReference type="InterPro" id="IPR015373">
    <property type="entry name" value="Interferon/interleukin_rcp_dom"/>
</dbReference>
<evidence type="ECO:0000259" key="3">
    <source>
        <dbReference type="Pfam" id="PF01108"/>
    </source>
</evidence>
<accession>A0A6P7JCN0</accession>
<keyword evidence="2" id="KW-0472">Membrane</keyword>
<evidence type="ECO:0000256" key="1">
    <source>
        <dbReference type="SAM" id="MobiDB-lite"/>
    </source>
</evidence>
<sequence>MRKASHLFWIVQHIVTEAVRDQLLHTTLNVYTTQRSLYIEGLDYGTVGRSSVDFNFFFTDINMKMPHFFFLFLYMKYVSGAAILPQPDNLEVNIVEDEVTVLWKYPADAPLNSWFNVELARYVGNDDWAMLVRCTRITQTYCNLDDVIPDYRSGYKVRVQLATEDDVSDWKFKKFLLNTGKLKPPTFNLYATSSTLTVHVHQKPILKHLYPFGLTYTIYLEERGQNSKNTTAYLINDNMDKEDEGTKIFTSLHWGREYCVRIKAQTNGALPISSVSPEQCLLLPNQEWFIIAVSSLFFLGALLIIAIIVVILLCYLRHPEKTPAALKSPVSGWLPLSVGEGTMEVVTDKGWFLSSHRTELKNGINDPVTLVTVIEDGEDEDRRTSMDSGVSMESPNNGGSPPMRQEDSGCGSMGGPESSIGSETDYPLQDERTNTDSVKKQEDSGLGMNLLGQDSEVLTECVVGGEYQRQSPQTVQTHVCTDVDMFKQILPDSVLAEAVTGYRAGPQSCICSGAGQCTWCHREGHYGTEMIKQYRSVCIENGLPARKSDIQDLYRGTMTFSGYSRKAKMDTITIEDLEPTFVHLDEAFPLLTSLSPLNPVKCGQDLNMNNVSLSLCDVQLNTD</sequence>
<keyword evidence="2" id="KW-1133">Transmembrane helix</keyword>
<dbReference type="GO" id="GO:0005886">
    <property type="term" value="C:plasma membrane"/>
    <property type="evidence" value="ECO:0007669"/>
    <property type="project" value="TreeGrafter"/>
</dbReference>
<dbReference type="SUPFAM" id="SSF49265">
    <property type="entry name" value="Fibronectin type III"/>
    <property type="match status" value="2"/>
</dbReference>
<keyword evidence="5" id="KW-1185">Reference proteome</keyword>
<dbReference type="InParanoid" id="A0A6P7JCN0"/>
<dbReference type="Proteomes" id="UP000515145">
    <property type="component" value="Chromosome 13"/>
</dbReference>
<reference evidence="6" key="1">
    <citation type="submission" date="2025-08" db="UniProtKB">
        <authorList>
            <consortium name="RefSeq"/>
        </authorList>
    </citation>
    <scope>IDENTIFICATION</scope>
</reference>
<feature type="compositionally biased region" description="Basic and acidic residues" evidence="1">
    <location>
        <begin position="429"/>
        <end position="443"/>
    </location>
</feature>
<dbReference type="InterPro" id="IPR050650">
    <property type="entry name" value="Type-II_Cytokine-TF_Rcpt"/>
</dbReference>
<keyword evidence="2" id="KW-0812">Transmembrane</keyword>
<organism evidence="5 6">
    <name type="scientific">Parambassis ranga</name>
    <name type="common">Indian glassy fish</name>
    <dbReference type="NCBI Taxonomy" id="210632"/>
    <lineage>
        <taxon>Eukaryota</taxon>
        <taxon>Metazoa</taxon>
        <taxon>Chordata</taxon>
        <taxon>Craniata</taxon>
        <taxon>Vertebrata</taxon>
        <taxon>Euteleostomi</taxon>
        <taxon>Actinopterygii</taxon>
        <taxon>Neopterygii</taxon>
        <taxon>Teleostei</taxon>
        <taxon>Neoteleostei</taxon>
        <taxon>Acanthomorphata</taxon>
        <taxon>Ovalentaria</taxon>
        <taxon>Ambassidae</taxon>
        <taxon>Parambassis</taxon>
    </lineage>
</organism>
<feature type="domain" description="Interferon/interleukin receptor" evidence="4">
    <location>
        <begin position="181"/>
        <end position="281"/>
    </location>
</feature>
<feature type="region of interest" description="Disordered" evidence="1">
    <location>
        <begin position="374"/>
        <end position="450"/>
    </location>
</feature>
<feature type="compositionally biased region" description="Polar residues" evidence="1">
    <location>
        <begin position="386"/>
        <end position="399"/>
    </location>
</feature>
<dbReference type="Gene3D" id="2.60.40.10">
    <property type="entry name" value="Immunoglobulins"/>
    <property type="match status" value="1"/>
</dbReference>
<dbReference type="PANTHER" id="PTHR20859">
    <property type="entry name" value="INTERFERON/INTERLEUKIN RECEPTOR"/>
    <property type="match status" value="1"/>
</dbReference>
<evidence type="ECO:0000259" key="4">
    <source>
        <dbReference type="Pfam" id="PF09294"/>
    </source>
</evidence>
<feature type="domain" description="Fibronectin type-III" evidence="3">
    <location>
        <begin position="69"/>
        <end position="170"/>
    </location>
</feature>
<dbReference type="InterPro" id="IPR036116">
    <property type="entry name" value="FN3_sf"/>
</dbReference>
<dbReference type="GeneID" id="114444319"/>
<dbReference type="GO" id="GO:0004896">
    <property type="term" value="F:cytokine receptor activity"/>
    <property type="evidence" value="ECO:0007669"/>
    <property type="project" value="TreeGrafter"/>
</dbReference>
<evidence type="ECO:0000256" key="2">
    <source>
        <dbReference type="SAM" id="Phobius"/>
    </source>
</evidence>
<gene>
    <name evidence="6" type="primary">il10ra</name>
</gene>
<dbReference type="InterPro" id="IPR013783">
    <property type="entry name" value="Ig-like_fold"/>
</dbReference>
<dbReference type="RefSeq" id="XP_028274579.1">
    <property type="nucleotide sequence ID" value="XM_028418778.1"/>
</dbReference>
<dbReference type="Pfam" id="PF01108">
    <property type="entry name" value="Tissue_fac"/>
    <property type="match status" value="1"/>
</dbReference>
<feature type="transmembrane region" description="Helical" evidence="2">
    <location>
        <begin position="288"/>
        <end position="316"/>
    </location>
</feature>
<dbReference type="CTD" id="3587"/>
<dbReference type="OrthoDB" id="8805892at2759"/>
<name>A0A6P7JCN0_9TELE</name>
<evidence type="ECO:0000313" key="6">
    <source>
        <dbReference type="RefSeq" id="XP_028274579.1"/>
    </source>
</evidence>
<evidence type="ECO:0000313" key="5">
    <source>
        <dbReference type="Proteomes" id="UP000515145"/>
    </source>
</evidence>
<dbReference type="AlphaFoldDB" id="A0A6P7JCN0"/>
<protein>
    <submittedName>
        <fullName evidence="6">Interleukin-10 receptor subunit alpha</fullName>
    </submittedName>
</protein>
<keyword evidence="6" id="KW-0675">Receptor</keyword>
<dbReference type="Pfam" id="PF09294">
    <property type="entry name" value="Interfer-bind"/>
    <property type="match status" value="1"/>
</dbReference>
<proteinExistence type="predicted"/>
<dbReference type="PANTHER" id="PTHR20859:SF94">
    <property type="entry name" value="CYTOKINE RECEPTOR FAMILY MEMBER B7"/>
    <property type="match status" value="1"/>
</dbReference>
<dbReference type="InterPro" id="IPR003961">
    <property type="entry name" value="FN3_dom"/>
</dbReference>